<evidence type="ECO:0000313" key="6">
    <source>
        <dbReference type="Proteomes" id="UP000028730"/>
    </source>
</evidence>
<keyword evidence="3" id="KW-0804">Transcription</keyword>
<protein>
    <submittedName>
        <fullName evidence="5">Transcriptional regulator, LacI family</fullName>
    </submittedName>
</protein>
<dbReference type="eggNOG" id="COG1609">
    <property type="taxonomic scope" value="Bacteria"/>
</dbReference>
<dbReference type="GO" id="GO:0003700">
    <property type="term" value="F:DNA-binding transcription factor activity"/>
    <property type="evidence" value="ECO:0007669"/>
    <property type="project" value="TreeGrafter"/>
</dbReference>
<dbReference type="Proteomes" id="UP000028730">
    <property type="component" value="Unassembled WGS sequence"/>
</dbReference>
<dbReference type="SUPFAM" id="SSF53822">
    <property type="entry name" value="Periplasmic binding protein-like I"/>
    <property type="match status" value="1"/>
</dbReference>
<comment type="caution">
    <text evidence="5">The sequence shown here is derived from an EMBL/GenBank/DDBJ whole genome shotgun (WGS) entry which is preliminary data.</text>
</comment>
<dbReference type="InterPro" id="IPR010982">
    <property type="entry name" value="Lambda_DNA-bd_dom_sf"/>
</dbReference>
<accession>A0A080N6F1</accession>
<dbReference type="InterPro" id="IPR028082">
    <property type="entry name" value="Peripla_BP_I"/>
</dbReference>
<dbReference type="SUPFAM" id="SSF47413">
    <property type="entry name" value="lambda repressor-like DNA-binding domains"/>
    <property type="match status" value="1"/>
</dbReference>
<evidence type="ECO:0000256" key="2">
    <source>
        <dbReference type="ARBA" id="ARBA00023125"/>
    </source>
</evidence>
<name>A0A080N6F1_9BIFI</name>
<dbReference type="AlphaFoldDB" id="A0A080N6F1"/>
<proteinExistence type="predicted"/>
<dbReference type="Pfam" id="PF00356">
    <property type="entry name" value="LacI"/>
    <property type="match status" value="1"/>
</dbReference>
<keyword evidence="1" id="KW-0805">Transcription regulation</keyword>
<evidence type="ECO:0000256" key="3">
    <source>
        <dbReference type="ARBA" id="ARBA00023163"/>
    </source>
</evidence>
<dbReference type="PANTHER" id="PTHR30146:SF109">
    <property type="entry name" value="HTH-TYPE TRANSCRIPTIONAL REGULATOR GALS"/>
    <property type="match status" value="1"/>
</dbReference>
<dbReference type="OrthoDB" id="2854648at2"/>
<dbReference type="PANTHER" id="PTHR30146">
    <property type="entry name" value="LACI-RELATED TRANSCRIPTIONAL REPRESSOR"/>
    <property type="match status" value="1"/>
</dbReference>
<dbReference type="PROSITE" id="PS00356">
    <property type="entry name" value="HTH_LACI_1"/>
    <property type="match status" value="1"/>
</dbReference>
<organism evidence="5 6">
    <name type="scientific">Bifidobacterium bombi DSM 19703</name>
    <dbReference type="NCBI Taxonomy" id="1341695"/>
    <lineage>
        <taxon>Bacteria</taxon>
        <taxon>Bacillati</taxon>
        <taxon>Actinomycetota</taxon>
        <taxon>Actinomycetes</taxon>
        <taxon>Bifidobacteriales</taxon>
        <taxon>Bifidobacteriaceae</taxon>
        <taxon>Bifidobacterium</taxon>
    </lineage>
</organism>
<evidence type="ECO:0000259" key="4">
    <source>
        <dbReference type="PROSITE" id="PS50932"/>
    </source>
</evidence>
<dbReference type="PROSITE" id="PS50932">
    <property type="entry name" value="HTH_LACI_2"/>
    <property type="match status" value="1"/>
</dbReference>
<dbReference type="Gene3D" id="1.10.260.40">
    <property type="entry name" value="lambda repressor-like DNA-binding domains"/>
    <property type="match status" value="1"/>
</dbReference>
<evidence type="ECO:0000256" key="1">
    <source>
        <dbReference type="ARBA" id="ARBA00023015"/>
    </source>
</evidence>
<dbReference type="Gene3D" id="3.40.50.2300">
    <property type="match status" value="2"/>
</dbReference>
<dbReference type="GO" id="GO:0000976">
    <property type="term" value="F:transcription cis-regulatory region binding"/>
    <property type="evidence" value="ECO:0007669"/>
    <property type="project" value="TreeGrafter"/>
</dbReference>
<dbReference type="SMART" id="SM00354">
    <property type="entry name" value="HTH_LACI"/>
    <property type="match status" value="1"/>
</dbReference>
<keyword evidence="2" id="KW-0238">DNA-binding</keyword>
<sequence>MKTKSSNGGGLAKSLDGATKSVTMREVAQAAGVSVKTVSNVVNDYEHVSEATRRKVNTAIEKLGYVVNVSARNLRLGQTGVISLVIPDLQLPYFAQLSSLVIGEAKKLGLHVIVEPTLYSREGEIDALHGSRQNLFDGVIFSPLELGQEDVDQLKVDYPLVLIGERIFTNTVDHVATENVEGAKRATSYLIQSGCRRVAVLGVHPGEKVGSAGLRFQGYREALEENGIEFDERLVAPAGMWHRVDGVNAMNELLDGDARPDGVVALNDMLASGAMHAIQMRGLKVPDDISVIGFDNSDDSQYLSPPLSSIAPGLEAVARLSVRVLRDRIDGKTDVLGVGPGRHVFRKVSSALVVRGSTKPLE</sequence>
<keyword evidence="6" id="KW-1185">Reference proteome</keyword>
<dbReference type="Pfam" id="PF13377">
    <property type="entry name" value="Peripla_BP_3"/>
    <property type="match status" value="1"/>
</dbReference>
<dbReference type="CDD" id="cd01392">
    <property type="entry name" value="HTH_LacI"/>
    <property type="match status" value="1"/>
</dbReference>
<dbReference type="STRING" id="1341695.BBOMB_0945"/>
<dbReference type="EMBL" id="ATLK01000001">
    <property type="protein sequence ID" value="KFF31564.1"/>
    <property type="molecule type" value="Genomic_DNA"/>
</dbReference>
<dbReference type="InterPro" id="IPR046335">
    <property type="entry name" value="LacI/GalR-like_sensor"/>
</dbReference>
<dbReference type="InterPro" id="IPR000843">
    <property type="entry name" value="HTH_LacI"/>
</dbReference>
<evidence type="ECO:0000313" key="5">
    <source>
        <dbReference type="EMBL" id="KFF31564.1"/>
    </source>
</evidence>
<feature type="domain" description="HTH lacI-type" evidence="4">
    <location>
        <begin position="22"/>
        <end position="76"/>
    </location>
</feature>
<gene>
    <name evidence="5" type="ORF">BBOMB_0945</name>
</gene>
<dbReference type="CDD" id="cd06267">
    <property type="entry name" value="PBP1_LacI_sugar_binding-like"/>
    <property type="match status" value="1"/>
</dbReference>
<reference evidence="5 6" key="1">
    <citation type="journal article" date="2014" name="Appl. Environ. Microbiol.">
        <title>Genomic encyclopedia of type strains of the genus Bifidobacterium.</title>
        <authorList>
            <person name="Milani C."/>
            <person name="Lugli G.A."/>
            <person name="Duranti S."/>
            <person name="Turroni F."/>
            <person name="Bottacini F."/>
            <person name="Mangifesta M."/>
            <person name="Sanchez B."/>
            <person name="Viappiani A."/>
            <person name="Mancabelli L."/>
            <person name="Taminiau B."/>
            <person name="Delcenserie V."/>
            <person name="Barrangou R."/>
            <person name="Margolles A."/>
            <person name="van Sinderen D."/>
            <person name="Ventura M."/>
        </authorList>
    </citation>
    <scope>NUCLEOTIDE SEQUENCE [LARGE SCALE GENOMIC DNA]</scope>
    <source>
        <strain evidence="5 6">DSM 19703</strain>
    </source>
</reference>